<gene>
    <name evidence="1" type="ORF">CS063_12960</name>
</gene>
<dbReference type="Proteomes" id="UP000224460">
    <property type="component" value="Unassembled WGS sequence"/>
</dbReference>
<dbReference type="EMBL" id="PEDL01000016">
    <property type="protein sequence ID" value="PHV69891.1"/>
    <property type="molecule type" value="Genomic_DNA"/>
</dbReference>
<proteinExistence type="predicted"/>
<organism evidence="1 2">
    <name type="scientific">Sporanaerobium hydrogeniformans</name>
    <dbReference type="NCBI Taxonomy" id="3072179"/>
    <lineage>
        <taxon>Bacteria</taxon>
        <taxon>Bacillati</taxon>
        <taxon>Bacillota</taxon>
        <taxon>Clostridia</taxon>
        <taxon>Lachnospirales</taxon>
        <taxon>Lachnospiraceae</taxon>
        <taxon>Sporanaerobium</taxon>
    </lineage>
</organism>
<accession>A0AC61DB65</accession>
<keyword evidence="2" id="KW-1185">Reference proteome</keyword>
<sequence>MQEKKASIWPYLLIAPALIIVIAVVFIPVLQAILMSFQSYDLRRPNNIAFIGFENYIGLFNDKLFWKSLFRTFIWVGFGVGLQFIFGFVLALILNQSFRGRGIVRAVSLIPWVTPGVLIGLMWRWIYDGNYGVLNDILMRLHIINDNIPFLSKASTAFPSVILTIIWQGIPFFAIMILAGLQGISQDMYEAADIDGASKMQKLFRITIPSLKNTLFITVLLRIIWVANSVDVIFNMTEGGPSYSTQTLSVYIFNKGMAMDLGYASAMSLILTIILSAVAIPYLINKFRTEEE</sequence>
<evidence type="ECO:0000313" key="2">
    <source>
        <dbReference type="Proteomes" id="UP000224460"/>
    </source>
</evidence>
<comment type="caution">
    <text evidence="1">The sequence shown here is derived from an EMBL/GenBank/DDBJ whole genome shotgun (WGS) entry which is preliminary data.</text>
</comment>
<protein>
    <submittedName>
        <fullName evidence="1">Sugar ABC transporter permease</fullName>
    </submittedName>
</protein>
<reference evidence="1" key="1">
    <citation type="submission" date="2017-10" db="EMBL/GenBank/DDBJ databases">
        <title>Genome sequence of cellulolytic Lachnospiraceae bacterium XHS1971 isolated from hotspring sediment.</title>
        <authorList>
            <person name="Vasudevan G."/>
            <person name="Joshi A.J."/>
            <person name="Hivarkar S."/>
            <person name="Lanjekar V.B."/>
            <person name="Dhakephalkar P.K."/>
            <person name="Dagar S."/>
        </authorList>
    </citation>
    <scope>NUCLEOTIDE SEQUENCE</scope>
    <source>
        <strain evidence="1">XHS1971</strain>
    </source>
</reference>
<evidence type="ECO:0000313" key="1">
    <source>
        <dbReference type="EMBL" id="PHV69891.1"/>
    </source>
</evidence>
<name>A0AC61DB65_9FIRM</name>